<feature type="non-terminal residue" evidence="1">
    <location>
        <position position="1"/>
    </location>
</feature>
<accession>A0ABN8RPR7</accession>
<evidence type="ECO:0000313" key="2">
    <source>
        <dbReference type="Proteomes" id="UP001159405"/>
    </source>
</evidence>
<organism evidence="1 2">
    <name type="scientific">Porites lobata</name>
    <dbReference type="NCBI Taxonomy" id="104759"/>
    <lineage>
        <taxon>Eukaryota</taxon>
        <taxon>Metazoa</taxon>
        <taxon>Cnidaria</taxon>
        <taxon>Anthozoa</taxon>
        <taxon>Hexacorallia</taxon>
        <taxon>Scleractinia</taxon>
        <taxon>Fungiina</taxon>
        <taxon>Poritidae</taxon>
        <taxon>Porites</taxon>
    </lineage>
</organism>
<comment type="caution">
    <text evidence="1">The sequence shown here is derived from an EMBL/GenBank/DDBJ whole genome shotgun (WGS) entry which is preliminary data.</text>
</comment>
<proteinExistence type="predicted"/>
<dbReference type="EMBL" id="CALNXK010000254">
    <property type="protein sequence ID" value="CAH3179347.1"/>
    <property type="molecule type" value="Genomic_DNA"/>
</dbReference>
<dbReference type="PANTHER" id="PTHR31535:SF3">
    <property type="entry name" value="REGULATORY PROTEIN ZESTE"/>
    <property type="match status" value="1"/>
</dbReference>
<reference evidence="1 2" key="1">
    <citation type="submission" date="2022-05" db="EMBL/GenBank/DDBJ databases">
        <authorList>
            <consortium name="Genoscope - CEA"/>
            <person name="William W."/>
        </authorList>
    </citation>
    <scope>NUCLEOTIDE SEQUENCE [LARGE SCALE GENOMIC DNA]</scope>
</reference>
<sequence length="292" mass="28327">RNYSVTFRAVFTNLGASGRLPPTSLGSYYSGQDHDGQVTLVSGIQRWTVQYTGDYRIEAVGAAGGYDTGSNAGIFRGRGARMEGTFNLSQGETIQILVGQEGGINNVTTSAGGGGGTFVVMIGNKTPLIVAGGGGGVNYSNTRYTGCDATTATIGRTGHLSLAGGGGGLGSETGQSTNLGGGGGGFYTSGRSSTQFGGSNGTGGEGGRGFIQGGIGGRSWLKNVVGGFGGGGGAYGSGGGGGGGGGYSGGGSGKGLPEACGGGGGSYNAGKNQQNECCYNAAGHGQVTITLI</sequence>
<dbReference type="Proteomes" id="UP001159405">
    <property type="component" value="Unassembled WGS sequence"/>
</dbReference>
<protein>
    <submittedName>
        <fullName evidence="1">Uncharacterized protein</fullName>
    </submittedName>
</protein>
<evidence type="ECO:0000313" key="1">
    <source>
        <dbReference type="EMBL" id="CAH3179347.1"/>
    </source>
</evidence>
<dbReference type="PANTHER" id="PTHR31535">
    <property type="match status" value="1"/>
</dbReference>
<name>A0ABN8RPR7_9CNID</name>
<gene>
    <name evidence="1" type="ORF">PLOB_00021779</name>
</gene>
<keyword evidence="2" id="KW-1185">Reference proteome</keyword>